<reference evidence="11" key="1">
    <citation type="submission" date="2023-08" db="EMBL/GenBank/DDBJ databases">
        <title>Rhodospirillaceae gen. nov., a novel taxon isolated from the Yangtze River Yuezi River estuary sludge.</title>
        <authorList>
            <person name="Ruan L."/>
        </authorList>
    </citation>
    <scope>NUCLEOTIDE SEQUENCE [LARGE SCALE GENOMIC DNA]</scope>
    <source>
        <strain evidence="11">R-7</strain>
    </source>
</reference>
<evidence type="ECO:0000313" key="11">
    <source>
        <dbReference type="Proteomes" id="UP001230156"/>
    </source>
</evidence>
<feature type="transmembrane region" description="Helical" evidence="8">
    <location>
        <begin position="221"/>
        <end position="247"/>
    </location>
</feature>
<evidence type="ECO:0000256" key="8">
    <source>
        <dbReference type="SAM" id="Phobius"/>
    </source>
</evidence>
<dbReference type="Gene3D" id="3.40.1710.10">
    <property type="entry name" value="abc type-2 transporter like domain"/>
    <property type="match status" value="1"/>
</dbReference>
<evidence type="ECO:0000259" key="9">
    <source>
        <dbReference type="PROSITE" id="PS51012"/>
    </source>
</evidence>
<protein>
    <submittedName>
        <fullName evidence="10">ABC transporter permease</fullName>
    </submittedName>
</protein>
<comment type="similarity">
    <text evidence="2">Belongs to the ABC-2 integral membrane protein family.</text>
</comment>
<feature type="domain" description="ABC transmembrane type-2" evidence="9">
    <location>
        <begin position="130"/>
        <end position="370"/>
    </location>
</feature>
<dbReference type="InterPro" id="IPR013525">
    <property type="entry name" value="ABC2_TM"/>
</dbReference>
<comment type="subcellular location">
    <subcellularLocation>
        <location evidence="1">Cell membrane</location>
        <topology evidence="1">Multi-pass membrane protein</topology>
    </subcellularLocation>
</comment>
<name>A0ABU0YUD7_9PROT</name>
<dbReference type="PANTHER" id="PTHR30294:SF47">
    <property type="entry name" value="INNER MEMBRANE TRANSPORT PERMEASE YHHJ"/>
    <property type="match status" value="1"/>
</dbReference>
<evidence type="ECO:0000256" key="6">
    <source>
        <dbReference type="ARBA" id="ARBA00022989"/>
    </source>
</evidence>
<keyword evidence="5 8" id="KW-0812">Transmembrane</keyword>
<proteinExistence type="inferred from homology"/>
<accession>A0ABU0YUD7</accession>
<dbReference type="Proteomes" id="UP001230156">
    <property type="component" value="Unassembled WGS sequence"/>
</dbReference>
<feature type="transmembrane region" description="Helical" evidence="8">
    <location>
        <begin position="288"/>
        <end position="309"/>
    </location>
</feature>
<keyword evidence="3" id="KW-0813">Transport</keyword>
<organism evidence="10 11">
    <name type="scientific">Dongia sedimenti</name>
    <dbReference type="NCBI Taxonomy" id="3064282"/>
    <lineage>
        <taxon>Bacteria</taxon>
        <taxon>Pseudomonadati</taxon>
        <taxon>Pseudomonadota</taxon>
        <taxon>Alphaproteobacteria</taxon>
        <taxon>Rhodospirillales</taxon>
        <taxon>Dongiaceae</taxon>
        <taxon>Dongia</taxon>
    </lineage>
</organism>
<feature type="transmembrane region" description="Helical" evidence="8">
    <location>
        <begin position="259"/>
        <end position="281"/>
    </location>
</feature>
<dbReference type="InterPro" id="IPR047817">
    <property type="entry name" value="ABC2_TM_bact-type"/>
</dbReference>
<feature type="transmembrane region" description="Helical" evidence="8">
    <location>
        <begin position="349"/>
        <end position="369"/>
    </location>
</feature>
<dbReference type="InterPro" id="IPR051449">
    <property type="entry name" value="ABC-2_transporter_component"/>
</dbReference>
<evidence type="ECO:0000313" key="10">
    <source>
        <dbReference type="EMBL" id="MDQ7251327.1"/>
    </source>
</evidence>
<keyword evidence="7 8" id="KW-0472">Membrane</keyword>
<feature type="transmembrane region" description="Helical" evidence="8">
    <location>
        <begin position="179"/>
        <end position="200"/>
    </location>
</feature>
<evidence type="ECO:0000256" key="4">
    <source>
        <dbReference type="ARBA" id="ARBA00022475"/>
    </source>
</evidence>
<dbReference type="RefSeq" id="WP_379961588.1">
    <property type="nucleotide sequence ID" value="NZ_JAUYVI010000010.1"/>
</dbReference>
<keyword evidence="6 8" id="KW-1133">Transmembrane helix</keyword>
<keyword evidence="4" id="KW-1003">Cell membrane</keyword>
<dbReference type="EMBL" id="JAUYVI010000010">
    <property type="protein sequence ID" value="MDQ7251327.1"/>
    <property type="molecule type" value="Genomic_DNA"/>
</dbReference>
<dbReference type="Pfam" id="PF12698">
    <property type="entry name" value="ABC2_membrane_3"/>
    <property type="match status" value="1"/>
</dbReference>
<sequence>MLRHAINIFRLGMKELASLSRDVVMMVLILYTFTMAVYDVAKGVRTEVQNAAVAIVDDDGSDFSRRLFDAIQPPYFQHPIRVARDGVEDLLNHGDVTFVLHLPPKLQADLLSGRQPEIAIEVDATAMTQAGVGTSYLQNIVVRTAREFLDDQDADSALPATVVTRALFNPNLESLRFNAVMQVLENVTILAIILVGAAVMRERERGTIEHLMVMPVTAAEIALAKIWANGLVILVAVALSLIFVVGWALGVPVSGSLPLFLGGAALYLFAATSLGILLATVANSMPQLGLLAIPIFVVMNLLSGTTTPMEAMPEWLGVAMQISPSTHFVALSQAILYRGAGIETVWPQMSWILCLGLGFLLLALLRFHAMLARQA</sequence>
<dbReference type="PROSITE" id="PS51012">
    <property type="entry name" value="ABC_TM2"/>
    <property type="match status" value="1"/>
</dbReference>
<evidence type="ECO:0000256" key="7">
    <source>
        <dbReference type="ARBA" id="ARBA00023136"/>
    </source>
</evidence>
<evidence type="ECO:0000256" key="2">
    <source>
        <dbReference type="ARBA" id="ARBA00007783"/>
    </source>
</evidence>
<evidence type="ECO:0000256" key="3">
    <source>
        <dbReference type="ARBA" id="ARBA00022448"/>
    </source>
</evidence>
<evidence type="ECO:0000256" key="5">
    <source>
        <dbReference type="ARBA" id="ARBA00022692"/>
    </source>
</evidence>
<evidence type="ECO:0000256" key="1">
    <source>
        <dbReference type="ARBA" id="ARBA00004651"/>
    </source>
</evidence>
<gene>
    <name evidence="10" type="ORF">Q8A70_26820</name>
</gene>
<dbReference type="PANTHER" id="PTHR30294">
    <property type="entry name" value="MEMBRANE COMPONENT OF ABC TRANSPORTER YHHJ-RELATED"/>
    <property type="match status" value="1"/>
</dbReference>
<keyword evidence="11" id="KW-1185">Reference proteome</keyword>
<comment type="caution">
    <text evidence="10">The sequence shown here is derived from an EMBL/GenBank/DDBJ whole genome shotgun (WGS) entry which is preliminary data.</text>
</comment>